<dbReference type="Proteomes" id="UP000255233">
    <property type="component" value="Unassembled WGS sequence"/>
</dbReference>
<sequence>MIRNLPDAYLCPMNIISATFLCSSQKASQCPAGDMREFAFIGRSNVGKSSLINMLTQRTGLAKVSGTPGKTRLINHFTINEQWALVDLPGYGYAKVSRRERSGFSSLITDYVLNREQLYYLFVLIDARHEPLRIDLEFIRFLGIHGVPFGIAFTKADKLSQAQLDRNIGNYRKQLSEEWEELPRMFVTSSEKGRGRDEILDFIENCLEQS</sequence>
<organism evidence="12 13">
    <name type="scientific">Rikenella microfusus</name>
    <dbReference type="NCBI Taxonomy" id="28139"/>
    <lineage>
        <taxon>Bacteria</taxon>
        <taxon>Pseudomonadati</taxon>
        <taxon>Bacteroidota</taxon>
        <taxon>Bacteroidia</taxon>
        <taxon>Bacteroidales</taxon>
        <taxon>Rikenellaceae</taxon>
        <taxon>Rikenella</taxon>
    </lineage>
</organism>
<dbReference type="InterPro" id="IPR030393">
    <property type="entry name" value="G_ENGB_dom"/>
</dbReference>
<dbReference type="Gene3D" id="3.40.50.300">
    <property type="entry name" value="P-loop containing nucleotide triphosphate hydrolases"/>
    <property type="match status" value="1"/>
</dbReference>
<accession>A0A379MR97</accession>
<name>A0A379MR97_9BACT</name>
<evidence type="ECO:0000256" key="6">
    <source>
        <dbReference type="ARBA" id="ARBA00022842"/>
    </source>
</evidence>
<keyword evidence="6" id="KW-0460">Magnesium</keyword>
<evidence type="ECO:0000256" key="4">
    <source>
        <dbReference type="ARBA" id="ARBA00022723"/>
    </source>
</evidence>
<evidence type="ECO:0000256" key="2">
    <source>
        <dbReference type="ARBA" id="ARBA00009638"/>
    </source>
</evidence>
<dbReference type="HAMAP" id="MF_00321">
    <property type="entry name" value="GTPase_EngB"/>
    <property type="match status" value="1"/>
</dbReference>
<comment type="similarity">
    <text evidence="2 10">Belongs to the TRAFAC class TrmE-Era-EngA-EngB-Septin-like GTPase superfamily. EngB GTPase family.</text>
</comment>
<keyword evidence="5 10" id="KW-0547">Nucleotide-binding</keyword>
<gene>
    <name evidence="10 12" type="primary">engB</name>
    <name evidence="12" type="ORF">NCTC11190_01465</name>
</gene>
<protein>
    <recommendedName>
        <fullName evidence="10">Probable GTP-binding protein EngB</fullName>
    </recommendedName>
</protein>
<dbReference type="InterPro" id="IPR027417">
    <property type="entry name" value="P-loop_NTPase"/>
</dbReference>
<dbReference type="InterPro" id="IPR006073">
    <property type="entry name" value="GTP-bd"/>
</dbReference>
<reference evidence="12 13" key="1">
    <citation type="submission" date="2018-06" db="EMBL/GenBank/DDBJ databases">
        <authorList>
            <consortium name="Pathogen Informatics"/>
            <person name="Doyle S."/>
        </authorList>
    </citation>
    <scope>NUCLEOTIDE SEQUENCE [LARGE SCALE GENOMIC DNA]</scope>
    <source>
        <strain evidence="12 13">NCTC11190</strain>
    </source>
</reference>
<dbReference type="PANTHER" id="PTHR11649">
    <property type="entry name" value="MSS1/TRME-RELATED GTP-BINDING PROTEIN"/>
    <property type="match status" value="1"/>
</dbReference>
<evidence type="ECO:0000256" key="3">
    <source>
        <dbReference type="ARBA" id="ARBA00022618"/>
    </source>
</evidence>
<feature type="domain" description="EngB-type G" evidence="11">
    <location>
        <begin position="34"/>
        <end position="209"/>
    </location>
</feature>
<keyword evidence="7 10" id="KW-0342">GTP-binding</keyword>
<evidence type="ECO:0000256" key="7">
    <source>
        <dbReference type="ARBA" id="ARBA00023134"/>
    </source>
</evidence>
<keyword evidence="8 10" id="KW-0717">Septation</keyword>
<keyword evidence="13" id="KW-1185">Reference proteome</keyword>
<dbReference type="FunFam" id="3.40.50.300:FF:000098">
    <property type="entry name" value="Probable GTP-binding protein EngB"/>
    <property type="match status" value="1"/>
</dbReference>
<proteinExistence type="inferred from homology"/>
<keyword evidence="3 10" id="KW-0132">Cell division</keyword>
<evidence type="ECO:0000256" key="1">
    <source>
        <dbReference type="ARBA" id="ARBA00001946"/>
    </source>
</evidence>
<comment type="function">
    <text evidence="10">Necessary for normal cell division and for the maintenance of normal septation.</text>
</comment>
<dbReference type="CDD" id="cd01876">
    <property type="entry name" value="YihA_EngB"/>
    <property type="match status" value="1"/>
</dbReference>
<keyword evidence="4" id="KW-0479">Metal-binding</keyword>
<dbReference type="GO" id="GO:0046872">
    <property type="term" value="F:metal ion binding"/>
    <property type="evidence" value="ECO:0007669"/>
    <property type="project" value="UniProtKB-KW"/>
</dbReference>
<dbReference type="GO" id="GO:0000917">
    <property type="term" value="P:division septum assembly"/>
    <property type="evidence" value="ECO:0007669"/>
    <property type="project" value="UniProtKB-KW"/>
</dbReference>
<dbReference type="STRING" id="880526.GCA_000427365_00096"/>
<dbReference type="InterPro" id="IPR019987">
    <property type="entry name" value="GTP-bd_ribosome_bio_YsxC"/>
</dbReference>
<dbReference type="PROSITE" id="PS51706">
    <property type="entry name" value="G_ENGB"/>
    <property type="match status" value="1"/>
</dbReference>
<evidence type="ECO:0000256" key="8">
    <source>
        <dbReference type="ARBA" id="ARBA00023210"/>
    </source>
</evidence>
<dbReference type="NCBIfam" id="TIGR03598">
    <property type="entry name" value="GTPase_YsxC"/>
    <property type="match status" value="1"/>
</dbReference>
<dbReference type="Pfam" id="PF01926">
    <property type="entry name" value="MMR_HSR1"/>
    <property type="match status" value="1"/>
</dbReference>
<evidence type="ECO:0000256" key="10">
    <source>
        <dbReference type="HAMAP-Rule" id="MF_00321"/>
    </source>
</evidence>
<dbReference type="PANTHER" id="PTHR11649:SF13">
    <property type="entry name" value="ENGB-TYPE G DOMAIN-CONTAINING PROTEIN"/>
    <property type="match status" value="1"/>
</dbReference>
<evidence type="ECO:0000256" key="9">
    <source>
        <dbReference type="ARBA" id="ARBA00023306"/>
    </source>
</evidence>
<dbReference type="GO" id="GO:0005525">
    <property type="term" value="F:GTP binding"/>
    <property type="evidence" value="ECO:0007669"/>
    <property type="project" value="UniProtKB-UniRule"/>
</dbReference>
<evidence type="ECO:0000313" key="13">
    <source>
        <dbReference type="Proteomes" id="UP000255233"/>
    </source>
</evidence>
<dbReference type="EMBL" id="UGVL01000001">
    <property type="protein sequence ID" value="SUE34244.1"/>
    <property type="molecule type" value="Genomic_DNA"/>
</dbReference>
<dbReference type="AlphaFoldDB" id="A0A379MR97"/>
<evidence type="ECO:0000313" key="12">
    <source>
        <dbReference type="EMBL" id="SUE34244.1"/>
    </source>
</evidence>
<evidence type="ECO:0000259" key="11">
    <source>
        <dbReference type="PROSITE" id="PS51706"/>
    </source>
</evidence>
<evidence type="ECO:0000256" key="5">
    <source>
        <dbReference type="ARBA" id="ARBA00022741"/>
    </source>
</evidence>
<dbReference type="SUPFAM" id="SSF52540">
    <property type="entry name" value="P-loop containing nucleoside triphosphate hydrolases"/>
    <property type="match status" value="1"/>
</dbReference>
<keyword evidence="9 10" id="KW-0131">Cell cycle</keyword>
<comment type="cofactor">
    <cofactor evidence="1">
        <name>Mg(2+)</name>
        <dbReference type="ChEBI" id="CHEBI:18420"/>
    </cofactor>
</comment>